<evidence type="ECO:0000313" key="2">
    <source>
        <dbReference type="EMBL" id="GAI47406.1"/>
    </source>
</evidence>
<dbReference type="AlphaFoldDB" id="X1PXY7"/>
<feature type="non-terminal residue" evidence="2">
    <location>
        <position position="72"/>
    </location>
</feature>
<name>X1PXY7_9ZZZZ</name>
<reference evidence="2" key="1">
    <citation type="journal article" date="2014" name="Front. Microbiol.">
        <title>High frequency of phylogenetically diverse reductive dehalogenase-homologous genes in deep subseafloor sedimentary metagenomes.</title>
        <authorList>
            <person name="Kawai M."/>
            <person name="Futagami T."/>
            <person name="Toyoda A."/>
            <person name="Takaki Y."/>
            <person name="Nishi S."/>
            <person name="Hori S."/>
            <person name="Arai W."/>
            <person name="Tsubouchi T."/>
            <person name="Morono Y."/>
            <person name="Uchiyama I."/>
            <person name="Ito T."/>
            <person name="Fujiyama A."/>
            <person name="Inagaki F."/>
            <person name="Takami H."/>
        </authorList>
    </citation>
    <scope>NUCLEOTIDE SEQUENCE</scope>
    <source>
        <strain evidence="2">Expedition CK06-06</strain>
    </source>
</reference>
<dbReference type="EMBL" id="BARV01042344">
    <property type="protein sequence ID" value="GAI47406.1"/>
    <property type="molecule type" value="Genomic_DNA"/>
</dbReference>
<comment type="caution">
    <text evidence="2">The sequence shown here is derived from an EMBL/GenBank/DDBJ whole genome shotgun (WGS) entry which is preliminary data.</text>
</comment>
<dbReference type="EMBL" id="BARV01042350">
    <property type="protein sequence ID" value="GAI47436.1"/>
    <property type="molecule type" value="Genomic_DNA"/>
</dbReference>
<evidence type="ECO:0000259" key="1">
    <source>
        <dbReference type="Pfam" id="PF00501"/>
    </source>
</evidence>
<gene>
    <name evidence="2" type="ORF">S06H3_63719</name>
    <name evidence="3" type="ORF">S06H3_63726</name>
</gene>
<dbReference type="Gene3D" id="3.40.50.980">
    <property type="match status" value="1"/>
</dbReference>
<organism evidence="2">
    <name type="scientific">marine sediment metagenome</name>
    <dbReference type="NCBI Taxonomy" id="412755"/>
    <lineage>
        <taxon>unclassified sequences</taxon>
        <taxon>metagenomes</taxon>
        <taxon>ecological metagenomes</taxon>
    </lineage>
</organism>
<dbReference type="Pfam" id="PF00501">
    <property type="entry name" value="AMP-binding"/>
    <property type="match status" value="1"/>
</dbReference>
<dbReference type="PANTHER" id="PTHR43767">
    <property type="entry name" value="LONG-CHAIN-FATTY-ACID--COA LIGASE"/>
    <property type="match status" value="1"/>
</dbReference>
<dbReference type="InterPro" id="IPR000873">
    <property type="entry name" value="AMP-dep_synth/lig_dom"/>
</dbReference>
<evidence type="ECO:0000313" key="3">
    <source>
        <dbReference type="EMBL" id="GAI47436.1"/>
    </source>
</evidence>
<dbReference type="InterPro" id="IPR050237">
    <property type="entry name" value="ATP-dep_AMP-bd_enzyme"/>
</dbReference>
<feature type="domain" description="AMP-dependent synthetase/ligase" evidence="1">
    <location>
        <begin position="9"/>
        <end position="71"/>
    </location>
</feature>
<proteinExistence type="predicted"/>
<dbReference type="SUPFAM" id="SSF56801">
    <property type="entry name" value="Acetyl-CoA synthetase-like"/>
    <property type="match status" value="1"/>
</dbReference>
<protein>
    <recommendedName>
        <fullName evidence="1">AMP-dependent synthetase/ligase domain-containing protein</fullName>
    </recommendedName>
</protein>
<dbReference type="PANTHER" id="PTHR43767:SF12">
    <property type="entry name" value="AMP-DEPENDENT SYNTHETASE AND LIGASE"/>
    <property type="match status" value="1"/>
</dbReference>
<accession>X1PXY7</accession>
<sequence length="72" mass="7709">MNLKQMLGQSAKRYAGKTAVAMGEQRLTYAQLDEASNKVANALVGMGVSKGDRVAILLPNSSEFVTIYFGVV</sequence>